<dbReference type="EMBL" id="VJZT01000006">
    <property type="protein sequence ID" value="TRX40047.1"/>
    <property type="molecule type" value="Genomic_DNA"/>
</dbReference>
<gene>
    <name evidence="1" type="ORF">FNW21_07510</name>
</gene>
<evidence type="ECO:0008006" key="3">
    <source>
        <dbReference type="Google" id="ProtNLM"/>
    </source>
</evidence>
<evidence type="ECO:0000313" key="2">
    <source>
        <dbReference type="Proteomes" id="UP000316371"/>
    </source>
</evidence>
<proteinExistence type="predicted"/>
<dbReference type="Proteomes" id="UP000316371">
    <property type="component" value="Unassembled WGS sequence"/>
</dbReference>
<dbReference type="AlphaFoldDB" id="A0A553E4U1"/>
<reference evidence="1 2" key="1">
    <citation type="submission" date="2019-07" db="EMBL/GenBank/DDBJ databases">
        <title>Novel species of Flavobacterium.</title>
        <authorList>
            <person name="Liu Q."/>
            <person name="Xin Y.-H."/>
        </authorList>
    </citation>
    <scope>NUCLEOTIDE SEQUENCE [LARGE SCALE GENOMIC DNA]</scope>
    <source>
        <strain evidence="1 2">LB1R34</strain>
    </source>
</reference>
<dbReference type="OrthoDB" id="1098070at2"/>
<keyword evidence="2" id="KW-1185">Reference proteome</keyword>
<comment type="caution">
    <text evidence="1">The sequence shown here is derived from an EMBL/GenBank/DDBJ whole genome shotgun (WGS) entry which is preliminary data.</text>
</comment>
<dbReference type="Gene3D" id="3.30.2310.20">
    <property type="entry name" value="RelE-like"/>
    <property type="match status" value="1"/>
</dbReference>
<organism evidence="1 2">
    <name type="scientific">Flavobacterium restrictum</name>
    <dbReference type="NCBI Taxonomy" id="2594428"/>
    <lineage>
        <taxon>Bacteria</taxon>
        <taxon>Pseudomonadati</taxon>
        <taxon>Bacteroidota</taxon>
        <taxon>Flavobacteriia</taxon>
        <taxon>Flavobacteriales</taxon>
        <taxon>Flavobacteriaceae</taxon>
        <taxon>Flavobacterium</taxon>
    </lineage>
</organism>
<evidence type="ECO:0000313" key="1">
    <source>
        <dbReference type="EMBL" id="TRX40047.1"/>
    </source>
</evidence>
<accession>A0A553E4U1</accession>
<protein>
    <recommendedName>
        <fullName evidence="3">Type II toxin-antitoxin system RelE/ParE family toxin</fullName>
    </recommendedName>
</protein>
<sequence>MKIIWSHKATKSYFEILDFLIFLWNEDVESDFITLVDDIEILLLENNYLRKPYNENVREIILHKNASLYYKINMEKDCLEFLLFKDNRQNPESYLKLL</sequence>
<name>A0A553E4U1_9FLAO</name>
<dbReference type="InterPro" id="IPR035093">
    <property type="entry name" value="RelE/ParE_toxin_dom_sf"/>
</dbReference>
<dbReference type="RefSeq" id="WP_144256127.1">
    <property type="nucleotide sequence ID" value="NZ_VJZT01000006.1"/>
</dbReference>